<feature type="signal peptide" evidence="1">
    <location>
        <begin position="1"/>
        <end position="28"/>
    </location>
</feature>
<dbReference type="RefSeq" id="WP_146806815.1">
    <property type="nucleotide sequence ID" value="NZ_BJUA01000010.1"/>
</dbReference>
<accession>A0A510UVG7</accession>
<sequence length="186" mass="19291">MTRNLTRARAAVAMLVVAVLVAAGARLATDATARTSAAWTDDVHATTSVSLGTWASHALGCVVIDRAGAETSSGATCEIASVSVDRIQWGEVGHRAANLIVALVPRGVSPGAGERLRVTVDLSTLGELPADWRWSTAGASGEIGAVDCSALPVLTFQARDWAGWGPSSVPFQLHETREPGDCSMQV</sequence>
<dbReference type="AlphaFoldDB" id="A0A510UVG7"/>
<comment type="caution">
    <text evidence="2">The sequence shown here is derived from an EMBL/GenBank/DDBJ whole genome shotgun (WGS) entry which is preliminary data.</text>
</comment>
<feature type="chain" id="PRO_5039422137" evidence="1">
    <location>
        <begin position="29"/>
        <end position="186"/>
    </location>
</feature>
<dbReference type="OrthoDB" id="9958531at2"/>
<evidence type="ECO:0000313" key="3">
    <source>
        <dbReference type="Proteomes" id="UP000321386"/>
    </source>
</evidence>
<gene>
    <name evidence="2" type="ORF">CPE01_22820</name>
</gene>
<evidence type="ECO:0000256" key="1">
    <source>
        <dbReference type="SAM" id="SignalP"/>
    </source>
</evidence>
<name>A0A510UVG7_9CELL</name>
<keyword evidence="1" id="KW-0732">Signal</keyword>
<organism evidence="2 3">
    <name type="scientific">Cellulomonas persica</name>
    <dbReference type="NCBI Taxonomy" id="76861"/>
    <lineage>
        <taxon>Bacteria</taxon>
        <taxon>Bacillati</taxon>
        <taxon>Actinomycetota</taxon>
        <taxon>Actinomycetes</taxon>
        <taxon>Micrococcales</taxon>
        <taxon>Cellulomonadaceae</taxon>
        <taxon>Cellulomonas</taxon>
    </lineage>
</organism>
<proteinExistence type="predicted"/>
<reference evidence="2 3" key="1">
    <citation type="submission" date="2019-07" db="EMBL/GenBank/DDBJ databases">
        <title>Whole genome shotgun sequence of Cellulomonas persica NBRC 101101.</title>
        <authorList>
            <person name="Hosoyama A."/>
            <person name="Uohara A."/>
            <person name="Ohji S."/>
            <person name="Ichikawa N."/>
        </authorList>
    </citation>
    <scope>NUCLEOTIDE SEQUENCE [LARGE SCALE GENOMIC DNA]</scope>
    <source>
        <strain evidence="2 3">NBRC 101101</strain>
    </source>
</reference>
<dbReference type="EMBL" id="BJUA01000010">
    <property type="protein sequence ID" value="GEK18549.1"/>
    <property type="molecule type" value="Genomic_DNA"/>
</dbReference>
<keyword evidence="3" id="KW-1185">Reference proteome</keyword>
<protein>
    <submittedName>
        <fullName evidence="2">Uncharacterized protein</fullName>
    </submittedName>
</protein>
<evidence type="ECO:0000313" key="2">
    <source>
        <dbReference type="EMBL" id="GEK18549.1"/>
    </source>
</evidence>
<dbReference type="Proteomes" id="UP000321386">
    <property type="component" value="Unassembled WGS sequence"/>
</dbReference>